<keyword evidence="1" id="KW-1133">Transmembrane helix</keyword>
<keyword evidence="1" id="KW-0812">Transmembrane</keyword>
<name>A0ABP0ZDF5_9ROSI</name>
<feature type="transmembrane region" description="Helical" evidence="1">
    <location>
        <begin position="48"/>
        <end position="67"/>
    </location>
</feature>
<evidence type="ECO:0000256" key="1">
    <source>
        <dbReference type="SAM" id="Phobius"/>
    </source>
</evidence>
<accession>A0ABP0ZDF5</accession>
<gene>
    <name evidence="2" type="ORF">CITCOLO1_LOCUS22219</name>
</gene>
<keyword evidence="1" id="KW-0472">Membrane</keyword>
<dbReference type="PANTHER" id="PTHR33919">
    <property type="entry name" value="OS09G0127700 PROTEIN"/>
    <property type="match status" value="1"/>
</dbReference>
<dbReference type="PANTHER" id="PTHR33919:SF7">
    <property type="entry name" value="PROTEIN, PUTATIVE-RELATED"/>
    <property type="match status" value="1"/>
</dbReference>
<proteinExistence type="predicted"/>
<evidence type="ECO:0000313" key="2">
    <source>
        <dbReference type="EMBL" id="CAK9329741.1"/>
    </source>
</evidence>
<reference evidence="2 3" key="1">
    <citation type="submission" date="2024-03" db="EMBL/GenBank/DDBJ databases">
        <authorList>
            <person name="Gkanogiannis A."/>
            <person name="Becerra Lopez-Lavalle L."/>
        </authorList>
    </citation>
    <scope>NUCLEOTIDE SEQUENCE [LARGE SCALE GENOMIC DNA]</scope>
</reference>
<keyword evidence="3" id="KW-1185">Reference proteome</keyword>
<evidence type="ECO:0000313" key="3">
    <source>
        <dbReference type="Proteomes" id="UP001642487"/>
    </source>
</evidence>
<sequence>MIDLNWNLEVSLRSQQVNAAADGMKGPSPAQHSTEVLHQRKKLPVCPMRMAIGGFAIAATLGYFVLYSKKKPEASALDVAKVTAGISTPENTRPRV</sequence>
<dbReference type="EMBL" id="OZ021743">
    <property type="protein sequence ID" value="CAK9329741.1"/>
    <property type="molecule type" value="Genomic_DNA"/>
</dbReference>
<organism evidence="2 3">
    <name type="scientific">Citrullus colocynthis</name>
    <name type="common">colocynth</name>
    <dbReference type="NCBI Taxonomy" id="252529"/>
    <lineage>
        <taxon>Eukaryota</taxon>
        <taxon>Viridiplantae</taxon>
        <taxon>Streptophyta</taxon>
        <taxon>Embryophyta</taxon>
        <taxon>Tracheophyta</taxon>
        <taxon>Spermatophyta</taxon>
        <taxon>Magnoliopsida</taxon>
        <taxon>eudicotyledons</taxon>
        <taxon>Gunneridae</taxon>
        <taxon>Pentapetalae</taxon>
        <taxon>rosids</taxon>
        <taxon>fabids</taxon>
        <taxon>Cucurbitales</taxon>
        <taxon>Cucurbitaceae</taxon>
        <taxon>Benincaseae</taxon>
        <taxon>Citrullus</taxon>
    </lineage>
</organism>
<dbReference type="Proteomes" id="UP001642487">
    <property type="component" value="Chromosome 9"/>
</dbReference>
<evidence type="ECO:0008006" key="4">
    <source>
        <dbReference type="Google" id="ProtNLM"/>
    </source>
</evidence>
<protein>
    <recommendedName>
        <fullName evidence="4">Transmembrane protein</fullName>
    </recommendedName>
</protein>